<dbReference type="InterPro" id="IPR029058">
    <property type="entry name" value="AB_hydrolase_fold"/>
</dbReference>
<dbReference type="RefSeq" id="WP_284302961.1">
    <property type="nucleotide sequence ID" value="NZ_BSUO01000001.1"/>
</dbReference>
<dbReference type="Gene3D" id="3.40.50.1820">
    <property type="entry name" value="alpha/beta hydrolase"/>
    <property type="match status" value="1"/>
</dbReference>
<dbReference type="Pfam" id="PF01738">
    <property type="entry name" value="DLH"/>
    <property type="match status" value="1"/>
</dbReference>
<dbReference type="EMBL" id="BSUO01000001">
    <property type="protein sequence ID" value="GMA38941.1"/>
    <property type="molecule type" value="Genomic_DNA"/>
</dbReference>
<dbReference type="PANTHER" id="PTHR46623">
    <property type="entry name" value="CARBOXYMETHYLENEBUTENOLIDASE-RELATED"/>
    <property type="match status" value="1"/>
</dbReference>
<evidence type="ECO:0000313" key="2">
    <source>
        <dbReference type="EMBL" id="GMA38941.1"/>
    </source>
</evidence>
<name>A0ABQ6IPC2_9MICO</name>
<sequence>MGTPVLVLHSAYGLTRGVQAVVAALSADGREVVAPDYYRGRVFTTEADGIGYRDSMGYDTLLDRVRGDIAGLPEDVSMIGFSLGASFAHRLVAERPRTRHLILLGNTNPVREGASWPGIPVQIHRFEHDHWVKPEHVVRLQQAVELSGAMFEDHVQPGSGHLFTERHLPEYDADLVDLTVARIRDFLDWA</sequence>
<dbReference type="GO" id="GO:0016787">
    <property type="term" value="F:hydrolase activity"/>
    <property type="evidence" value="ECO:0007669"/>
    <property type="project" value="UniProtKB-KW"/>
</dbReference>
<keyword evidence="3" id="KW-1185">Reference proteome</keyword>
<dbReference type="PANTHER" id="PTHR46623:SF6">
    <property type="entry name" value="ALPHA_BETA-HYDROLASES SUPERFAMILY PROTEIN"/>
    <property type="match status" value="1"/>
</dbReference>
<comment type="caution">
    <text evidence="2">The sequence shown here is derived from an EMBL/GenBank/DDBJ whole genome shotgun (WGS) entry which is preliminary data.</text>
</comment>
<dbReference type="Proteomes" id="UP001157126">
    <property type="component" value="Unassembled WGS sequence"/>
</dbReference>
<protein>
    <submittedName>
        <fullName evidence="2">Dienelactone hydrolase</fullName>
    </submittedName>
</protein>
<reference evidence="3" key="1">
    <citation type="journal article" date="2019" name="Int. J. Syst. Evol. Microbiol.">
        <title>The Global Catalogue of Microorganisms (GCM) 10K type strain sequencing project: providing services to taxonomists for standard genome sequencing and annotation.</title>
        <authorList>
            <consortium name="The Broad Institute Genomics Platform"/>
            <consortium name="The Broad Institute Genome Sequencing Center for Infectious Disease"/>
            <person name="Wu L."/>
            <person name="Ma J."/>
        </authorList>
    </citation>
    <scope>NUCLEOTIDE SEQUENCE [LARGE SCALE GENOMIC DNA]</scope>
    <source>
        <strain evidence="3">NBRC 113072</strain>
    </source>
</reference>
<feature type="domain" description="Dienelactone hydrolase" evidence="1">
    <location>
        <begin position="5"/>
        <end position="187"/>
    </location>
</feature>
<dbReference type="SUPFAM" id="SSF53474">
    <property type="entry name" value="alpha/beta-Hydrolases"/>
    <property type="match status" value="1"/>
</dbReference>
<evidence type="ECO:0000259" key="1">
    <source>
        <dbReference type="Pfam" id="PF01738"/>
    </source>
</evidence>
<organism evidence="2 3">
    <name type="scientific">Mobilicoccus caccae</name>
    <dbReference type="NCBI Taxonomy" id="1859295"/>
    <lineage>
        <taxon>Bacteria</taxon>
        <taxon>Bacillati</taxon>
        <taxon>Actinomycetota</taxon>
        <taxon>Actinomycetes</taxon>
        <taxon>Micrococcales</taxon>
        <taxon>Dermatophilaceae</taxon>
        <taxon>Mobilicoccus</taxon>
    </lineage>
</organism>
<proteinExistence type="predicted"/>
<dbReference type="InterPro" id="IPR051049">
    <property type="entry name" value="Dienelactone_hydrolase-like"/>
</dbReference>
<gene>
    <name evidence="2" type="ORF">GCM10025883_09860</name>
</gene>
<keyword evidence="2" id="KW-0378">Hydrolase</keyword>
<evidence type="ECO:0000313" key="3">
    <source>
        <dbReference type="Proteomes" id="UP001157126"/>
    </source>
</evidence>
<dbReference type="InterPro" id="IPR002925">
    <property type="entry name" value="Dienelactn_hydro"/>
</dbReference>
<accession>A0ABQ6IPC2</accession>